<comment type="subcellular location">
    <subcellularLocation>
        <location evidence="2">Endoplasmic reticulum membrane</location>
        <topology evidence="2">Single-pass type I membrane protein</topology>
    </subcellularLocation>
</comment>
<organism evidence="23 24">
    <name type="scientific">Microtus ochrogaster</name>
    <name type="common">Prairie vole</name>
    <dbReference type="NCBI Taxonomy" id="79684"/>
    <lineage>
        <taxon>Eukaryota</taxon>
        <taxon>Metazoa</taxon>
        <taxon>Chordata</taxon>
        <taxon>Craniata</taxon>
        <taxon>Vertebrata</taxon>
        <taxon>Euteleostomi</taxon>
        <taxon>Mammalia</taxon>
        <taxon>Eutheria</taxon>
        <taxon>Euarchontoglires</taxon>
        <taxon>Glires</taxon>
        <taxon>Rodentia</taxon>
        <taxon>Myomorpha</taxon>
        <taxon>Muroidea</taxon>
        <taxon>Cricetidae</taxon>
        <taxon>Arvicolinae</taxon>
        <taxon>Microtus</taxon>
    </lineage>
</organism>
<evidence type="ECO:0000256" key="7">
    <source>
        <dbReference type="ARBA" id="ARBA00022723"/>
    </source>
</evidence>
<dbReference type="SUPFAM" id="SSF57850">
    <property type="entry name" value="RING/U-box"/>
    <property type="match status" value="1"/>
</dbReference>
<keyword evidence="5" id="KW-0808">Transferase</keyword>
<dbReference type="SMART" id="SM00184">
    <property type="entry name" value="RING"/>
    <property type="match status" value="1"/>
</dbReference>
<evidence type="ECO:0000256" key="6">
    <source>
        <dbReference type="ARBA" id="ARBA00022692"/>
    </source>
</evidence>
<evidence type="ECO:0000256" key="5">
    <source>
        <dbReference type="ARBA" id="ARBA00022679"/>
    </source>
</evidence>
<dbReference type="PANTHER" id="PTHR47168:SF1">
    <property type="entry name" value="OS02G0798600 PROTEIN"/>
    <property type="match status" value="1"/>
</dbReference>
<gene>
    <name evidence="23" type="ORF">LTLLF_120315</name>
</gene>
<evidence type="ECO:0000256" key="4">
    <source>
        <dbReference type="ARBA" id="ARBA00012483"/>
    </source>
</evidence>
<dbReference type="EMBL" id="JAATJU010015746">
    <property type="protein sequence ID" value="KAH0517533.1"/>
    <property type="molecule type" value="Genomic_DNA"/>
</dbReference>
<evidence type="ECO:0000256" key="3">
    <source>
        <dbReference type="ARBA" id="ARBA00004906"/>
    </source>
</evidence>
<keyword evidence="12" id="KW-1133">Transmembrane helix</keyword>
<dbReference type="InterPro" id="IPR013083">
    <property type="entry name" value="Znf_RING/FYVE/PHD"/>
</dbReference>
<evidence type="ECO:0000256" key="17">
    <source>
        <dbReference type="ARBA" id="ARBA00069170"/>
    </source>
</evidence>
<keyword evidence="11" id="KW-0862">Zinc</keyword>
<dbReference type="FunFam" id="3.30.40.10:FF:000501">
    <property type="entry name" value="E3 ubiquitin-protein ligase ZNRF4"/>
    <property type="match status" value="1"/>
</dbReference>
<dbReference type="EC" id="2.3.2.27" evidence="4"/>
<feature type="signal peptide" evidence="21">
    <location>
        <begin position="1"/>
        <end position="26"/>
    </location>
</feature>
<evidence type="ECO:0000256" key="18">
    <source>
        <dbReference type="ARBA" id="ARBA00077175"/>
    </source>
</evidence>
<keyword evidence="7" id="KW-0479">Metal-binding</keyword>
<reference evidence="23" key="1">
    <citation type="submission" date="2020-03" db="EMBL/GenBank/DDBJ databases">
        <title>Studies in the Genomics of Life Span.</title>
        <authorList>
            <person name="Glass D."/>
        </authorList>
    </citation>
    <scope>NUCLEOTIDE SEQUENCE</scope>
    <source>
        <strain evidence="23">LTLLF</strain>
        <tissue evidence="23">Muscle</tissue>
    </source>
</reference>
<evidence type="ECO:0000259" key="22">
    <source>
        <dbReference type="PROSITE" id="PS50089"/>
    </source>
</evidence>
<evidence type="ECO:0000256" key="12">
    <source>
        <dbReference type="ARBA" id="ARBA00022989"/>
    </source>
</evidence>
<keyword evidence="6" id="KW-0812">Transmembrane</keyword>
<comment type="caution">
    <text evidence="23">The sequence shown here is derived from an EMBL/GenBank/DDBJ whole genome shotgun (WGS) entry which is preliminary data.</text>
</comment>
<keyword evidence="13" id="KW-0472">Membrane</keyword>
<dbReference type="PROSITE" id="PS50089">
    <property type="entry name" value="ZF_RING_2"/>
    <property type="match status" value="1"/>
</dbReference>
<evidence type="ECO:0000313" key="24">
    <source>
        <dbReference type="Proteomes" id="UP000710432"/>
    </source>
</evidence>
<comment type="pathway">
    <text evidence="3">Protein modification; protein ubiquitination.</text>
</comment>
<proteinExistence type="predicted"/>
<evidence type="ECO:0000313" key="23">
    <source>
        <dbReference type="EMBL" id="KAH0517533.1"/>
    </source>
</evidence>
<evidence type="ECO:0000256" key="20">
    <source>
        <dbReference type="PROSITE-ProRule" id="PRU00175"/>
    </source>
</evidence>
<evidence type="ECO:0000256" key="14">
    <source>
        <dbReference type="ARBA" id="ARBA00023180"/>
    </source>
</evidence>
<comment type="function">
    <text evidence="15">E3 ubiquitin-protein ligase that acts as a negative regulator of NOD2 signaling by mediating ubiquitination and degradation of RIPK2. Also catalyzes ubiquitination and proteasomal degradation of CANX within the endoplasmic reticulum. Could have a role in spermatogenesis.</text>
</comment>
<evidence type="ECO:0000256" key="21">
    <source>
        <dbReference type="SAM" id="SignalP"/>
    </source>
</evidence>
<evidence type="ECO:0000256" key="1">
    <source>
        <dbReference type="ARBA" id="ARBA00000900"/>
    </source>
</evidence>
<dbReference type="Proteomes" id="UP000710432">
    <property type="component" value="Unassembled WGS sequence"/>
</dbReference>
<dbReference type="GO" id="GO:0005789">
    <property type="term" value="C:endoplasmic reticulum membrane"/>
    <property type="evidence" value="ECO:0007669"/>
    <property type="project" value="UniProtKB-SubCell"/>
</dbReference>
<dbReference type="AlphaFoldDB" id="A0A8J6GX91"/>
<evidence type="ECO:0000256" key="19">
    <source>
        <dbReference type="ARBA" id="ARBA00081944"/>
    </source>
</evidence>
<feature type="chain" id="PRO_5035271562" description="E3 ubiquitin-protein ligase ZNRF4" evidence="21">
    <location>
        <begin position="27"/>
        <end position="330"/>
    </location>
</feature>
<dbReference type="InterPro" id="IPR001841">
    <property type="entry name" value="Znf_RING"/>
</dbReference>
<dbReference type="GO" id="GO:0008270">
    <property type="term" value="F:zinc ion binding"/>
    <property type="evidence" value="ECO:0007669"/>
    <property type="project" value="UniProtKB-KW"/>
</dbReference>
<comment type="catalytic activity">
    <reaction evidence="1">
        <text>S-ubiquitinyl-[E2 ubiquitin-conjugating enzyme]-L-cysteine + [acceptor protein]-L-lysine = [E2 ubiquitin-conjugating enzyme]-L-cysteine + N(6)-ubiquitinyl-[acceptor protein]-L-lysine.</text>
        <dbReference type="EC" id="2.3.2.27"/>
    </reaction>
</comment>
<dbReference type="Pfam" id="PF13639">
    <property type="entry name" value="zf-RING_2"/>
    <property type="match status" value="1"/>
</dbReference>
<dbReference type="PANTHER" id="PTHR47168">
    <property type="entry name" value="RING ZINC FINGER DOMAIN SUPERFAMILY PROTEIN-RELATED"/>
    <property type="match status" value="1"/>
</dbReference>
<evidence type="ECO:0000256" key="10">
    <source>
        <dbReference type="ARBA" id="ARBA00022824"/>
    </source>
</evidence>
<dbReference type="Gene3D" id="3.30.40.10">
    <property type="entry name" value="Zinc/RING finger domain, C3HC4 (zinc finger)"/>
    <property type="match status" value="1"/>
</dbReference>
<evidence type="ECO:0000256" key="11">
    <source>
        <dbReference type="ARBA" id="ARBA00022833"/>
    </source>
</evidence>
<name>A0A8J6GX91_MICOH</name>
<protein>
    <recommendedName>
        <fullName evidence="17">E3 ubiquitin-protein ligase ZNRF4</fullName>
        <ecNumber evidence="4">2.3.2.27</ecNumber>
    </recommendedName>
    <alternativeName>
        <fullName evidence="18">RING-type E3 ubiquitin transferase ZNRF4</fullName>
    </alternativeName>
    <alternativeName>
        <fullName evidence="19">Zinc/RING finger protein 4</fullName>
    </alternativeName>
</protein>
<evidence type="ECO:0000256" key="16">
    <source>
        <dbReference type="ARBA" id="ARBA00061883"/>
    </source>
</evidence>
<evidence type="ECO:0000256" key="8">
    <source>
        <dbReference type="ARBA" id="ARBA00022729"/>
    </source>
</evidence>
<feature type="domain" description="RING-type" evidence="22">
    <location>
        <begin position="209"/>
        <end position="252"/>
    </location>
</feature>
<evidence type="ECO:0000256" key="15">
    <source>
        <dbReference type="ARBA" id="ARBA00054912"/>
    </source>
</evidence>
<keyword evidence="10" id="KW-0256">Endoplasmic reticulum</keyword>
<dbReference type="InterPro" id="IPR051653">
    <property type="entry name" value="E3_ligase_sorting_rcpt"/>
</dbReference>
<evidence type="ECO:0000256" key="2">
    <source>
        <dbReference type="ARBA" id="ARBA00004115"/>
    </source>
</evidence>
<accession>A0A8J6GX91</accession>
<evidence type="ECO:0000256" key="9">
    <source>
        <dbReference type="ARBA" id="ARBA00022771"/>
    </source>
</evidence>
<evidence type="ECO:0000256" key="13">
    <source>
        <dbReference type="ARBA" id="ARBA00023136"/>
    </source>
</evidence>
<keyword evidence="8 21" id="KW-0732">Signal</keyword>
<keyword evidence="14" id="KW-0325">Glycoprotein</keyword>
<sequence length="330" mass="35939">MARSAWARVAPMALVALWLVLSPSSANEQVNLSSVDFSELPALLGIPLGPQGIRSYLLAARPANACLAIETTEPDNPSLDTLVIVRPLGCTWESTGLHARRAGATAAPARTEAPGQLRAFDDLEVTVRCDRPASVLLPHGVPCPDPECHPAVAASWALARALALAASTLFVLRQLWPRFRCWGSRGTTVKTQTCQKAQVLTFTRLSDLCAICLDEYEEGERLKILPCAHVYHCRCIDPWFVRAPQRLCPLCKQSVASTHDGSANSSVGGDDLPLPGRRPPIWAIQARLRSRRLELLARTVPCRRCNRTTSLGTLENVEPSEVTPRPPDPN</sequence>
<comment type="subunit">
    <text evidence="16">Interacts with CANX.</text>
</comment>
<keyword evidence="9 20" id="KW-0863">Zinc-finger</keyword>
<dbReference type="GO" id="GO:0061630">
    <property type="term" value="F:ubiquitin protein ligase activity"/>
    <property type="evidence" value="ECO:0007669"/>
    <property type="project" value="UniProtKB-EC"/>
</dbReference>